<dbReference type="InterPro" id="IPR012871">
    <property type="entry name" value="DUF1668_ORYSA"/>
</dbReference>
<sequence>MGLSRRFLNLIVDNNIPGIRSLCCIDLTLEKFFQAPLRATAIGGGSESSAADVANPCNLKHKQAVGAAISMEELQLPNRTISFKTQPESLWWSINCFAFPDSKSGRAVPSSLMLTRIAW</sequence>
<proteinExistence type="predicted"/>
<protein>
    <submittedName>
        <fullName evidence="1">Uncharacterized protein</fullName>
    </submittedName>
</protein>
<evidence type="ECO:0000313" key="1">
    <source>
        <dbReference type="EMBL" id="GJN33081.1"/>
    </source>
</evidence>
<evidence type="ECO:0000313" key="2">
    <source>
        <dbReference type="Proteomes" id="UP001054889"/>
    </source>
</evidence>
<keyword evidence="2" id="KW-1185">Reference proteome</keyword>
<dbReference type="Proteomes" id="UP001054889">
    <property type="component" value="Unassembled WGS sequence"/>
</dbReference>
<name>A0AAV5FE58_ELECO</name>
<accession>A0AAV5FE58</accession>
<comment type="caution">
    <text evidence="1">The sequence shown here is derived from an EMBL/GenBank/DDBJ whole genome shotgun (WGS) entry which is preliminary data.</text>
</comment>
<dbReference type="AlphaFoldDB" id="A0AAV5FE58"/>
<dbReference type="Pfam" id="PF07893">
    <property type="entry name" value="DUF1668"/>
    <property type="match status" value="1"/>
</dbReference>
<dbReference type="EMBL" id="BQKI01000084">
    <property type="protein sequence ID" value="GJN33081.1"/>
    <property type="molecule type" value="Genomic_DNA"/>
</dbReference>
<gene>
    <name evidence="1" type="primary">gb21643</name>
    <name evidence="1" type="ORF">PR202_gb21643</name>
</gene>
<reference evidence="1" key="1">
    <citation type="journal article" date="2018" name="DNA Res.">
        <title>Multiple hybrid de novo genome assembly of finger millet, an orphan allotetraploid crop.</title>
        <authorList>
            <person name="Hatakeyama M."/>
            <person name="Aluri S."/>
            <person name="Balachadran M.T."/>
            <person name="Sivarajan S.R."/>
            <person name="Patrignani A."/>
            <person name="Gruter S."/>
            <person name="Poveda L."/>
            <person name="Shimizu-Inatsugi R."/>
            <person name="Baeten J."/>
            <person name="Francoijs K.J."/>
            <person name="Nataraja K.N."/>
            <person name="Reddy Y.A.N."/>
            <person name="Phadnis S."/>
            <person name="Ravikumar R.L."/>
            <person name="Schlapbach R."/>
            <person name="Sreeman S.M."/>
            <person name="Shimizu K.K."/>
        </authorList>
    </citation>
    <scope>NUCLEOTIDE SEQUENCE</scope>
</reference>
<organism evidence="1 2">
    <name type="scientific">Eleusine coracana subsp. coracana</name>
    <dbReference type="NCBI Taxonomy" id="191504"/>
    <lineage>
        <taxon>Eukaryota</taxon>
        <taxon>Viridiplantae</taxon>
        <taxon>Streptophyta</taxon>
        <taxon>Embryophyta</taxon>
        <taxon>Tracheophyta</taxon>
        <taxon>Spermatophyta</taxon>
        <taxon>Magnoliopsida</taxon>
        <taxon>Liliopsida</taxon>
        <taxon>Poales</taxon>
        <taxon>Poaceae</taxon>
        <taxon>PACMAD clade</taxon>
        <taxon>Chloridoideae</taxon>
        <taxon>Cynodonteae</taxon>
        <taxon>Eleusininae</taxon>
        <taxon>Eleusine</taxon>
    </lineage>
</organism>
<reference evidence="1" key="2">
    <citation type="submission" date="2021-12" db="EMBL/GenBank/DDBJ databases">
        <title>Resequencing data analysis of finger millet.</title>
        <authorList>
            <person name="Hatakeyama M."/>
            <person name="Aluri S."/>
            <person name="Balachadran M.T."/>
            <person name="Sivarajan S.R."/>
            <person name="Poveda L."/>
            <person name="Shimizu-Inatsugi R."/>
            <person name="Schlapbach R."/>
            <person name="Sreeman S.M."/>
            <person name="Shimizu K.K."/>
        </authorList>
    </citation>
    <scope>NUCLEOTIDE SEQUENCE</scope>
</reference>